<evidence type="ECO:0000313" key="2">
    <source>
        <dbReference type="EMBL" id="KAG5634627.1"/>
    </source>
</evidence>
<dbReference type="OrthoDB" id="3067839at2759"/>
<protein>
    <submittedName>
        <fullName evidence="2">Uncharacterized protein</fullName>
    </submittedName>
</protein>
<reference evidence="2" key="1">
    <citation type="submission" date="2021-02" db="EMBL/GenBank/DDBJ databases">
        <authorList>
            <person name="Nieuwenhuis M."/>
            <person name="Van De Peppel L.J.J."/>
        </authorList>
    </citation>
    <scope>NUCLEOTIDE SEQUENCE</scope>
    <source>
        <strain evidence="2">D49</strain>
    </source>
</reference>
<keyword evidence="3" id="KW-1185">Reference proteome</keyword>
<name>A0A9P7FT30_9AGAR</name>
<comment type="caution">
    <text evidence="2">The sequence shown here is derived from an EMBL/GenBank/DDBJ whole genome shotgun (WGS) entry which is preliminary data.</text>
</comment>
<evidence type="ECO:0000313" key="3">
    <source>
        <dbReference type="Proteomes" id="UP000717328"/>
    </source>
</evidence>
<gene>
    <name evidence="2" type="ORF">H0H81_001335</name>
</gene>
<feature type="region of interest" description="Disordered" evidence="1">
    <location>
        <begin position="500"/>
        <end position="522"/>
    </location>
</feature>
<accession>A0A9P7FT30</accession>
<reference evidence="2" key="2">
    <citation type="submission" date="2021-10" db="EMBL/GenBank/DDBJ databases">
        <title>Phylogenomics reveals ancestral predisposition of the termite-cultivated fungus Termitomyces towards a domesticated lifestyle.</title>
        <authorList>
            <person name="Auxier B."/>
            <person name="Grum-Grzhimaylo A."/>
            <person name="Cardenas M.E."/>
            <person name="Lodge J.D."/>
            <person name="Laessoe T."/>
            <person name="Pedersen O."/>
            <person name="Smith M.E."/>
            <person name="Kuyper T.W."/>
            <person name="Franco-Molano E.A."/>
            <person name="Baroni T.J."/>
            <person name="Aanen D.K."/>
        </authorList>
    </citation>
    <scope>NUCLEOTIDE SEQUENCE</scope>
    <source>
        <strain evidence="2">D49</strain>
    </source>
</reference>
<organism evidence="2 3">
    <name type="scientific">Sphagnurus paluster</name>
    <dbReference type="NCBI Taxonomy" id="117069"/>
    <lineage>
        <taxon>Eukaryota</taxon>
        <taxon>Fungi</taxon>
        <taxon>Dikarya</taxon>
        <taxon>Basidiomycota</taxon>
        <taxon>Agaricomycotina</taxon>
        <taxon>Agaricomycetes</taxon>
        <taxon>Agaricomycetidae</taxon>
        <taxon>Agaricales</taxon>
        <taxon>Tricholomatineae</taxon>
        <taxon>Lyophyllaceae</taxon>
        <taxon>Sphagnurus</taxon>
    </lineage>
</organism>
<dbReference type="EMBL" id="JABCKI010006333">
    <property type="protein sequence ID" value="KAG5634627.1"/>
    <property type="molecule type" value="Genomic_DNA"/>
</dbReference>
<feature type="region of interest" description="Disordered" evidence="1">
    <location>
        <begin position="221"/>
        <end position="246"/>
    </location>
</feature>
<sequence length="735" mass="85434">MDDFLEGHLEEQRSWAVGEQGRNGEFLQTIADFNDIFRKYQQDCEHSFMEERTQQEEVFQKADAGREAVFLNGEKRREIAFESSQDALQKVSDWYRESRAVLMVQWRRKRTDLCGAIEKSLADQYEKLLKAQENSFILMENKREEISFKVYRRSLASGQVVNKENDDQGTDSDDPLDQRGNIEVNDIPLSPLVPESYGVPGPITINRKPYYSYSPVHVHPDDSTESITPSMVSGDRDSRSTESGSKIPILQQPRCTIVVPVDCSPVIPQSLGRRVTEADGISMTMPLPTIEKSEVLFQASQQERAQAFSVQEKDADDHFRVVEDVLDAAVEHRANSYSQKAKDRLEKVQEMSSIYREYFRVSEEARDGRNLRRRRAAKATQETQSQEFEMILLMSEQRAQAEQMLEDRFTEHLKDLVEVTNKRQIDGLNQARKARWVRFRDSQIRRKEELGVTDLETLPEHTIPRWRGQFRPVSGDAIPNLGHLAHVIRCSSSRSRSPRDRIPIICGPIGPPPRRPRSLSPPVGFTPSTLVRRATLGFQEPLPIPVASGRDGTVKDCMFQASPLSTPQGGQSLEFERSQVQRQDIFEKGIKRRYRIFCANESRRQLEFQNRQQEHKARFKDEMMEHQDSFVQLRWQLNTDFRASELRREDDLHRNERFADEEFQSAQKARVLRFYRRQRELNDAFFAAEKKRFMDMESLGPSLLQVRELQQTKGYEEEQDTLERIFRKMVSHTSE</sequence>
<dbReference type="Proteomes" id="UP000717328">
    <property type="component" value="Unassembled WGS sequence"/>
</dbReference>
<dbReference type="AlphaFoldDB" id="A0A9P7FT30"/>
<feature type="region of interest" description="Disordered" evidence="1">
    <location>
        <begin position="160"/>
        <end position="182"/>
    </location>
</feature>
<proteinExistence type="predicted"/>
<evidence type="ECO:0000256" key="1">
    <source>
        <dbReference type="SAM" id="MobiDB-lite"/>
    </source>
</evidence>